<evidence type="ECO:0000256" key="2">
    <source>
        <dbReference type="ARBA" id="ARBA00022692"/>
    </source>
</evidence>
<comment type="subcellular location">
    <subcellularLocation>
        <location evidence="1">Membrane</location>
    </subcellularLocation>
</comment>
<proteinExistence type="predicted"/>
<reference evidence="7" key="1">
    <citation type="journal article" date="2019" name="Int. J. Syst. Evol. Microbiol.">
        <title>The Global Catalogue of Microorganisms (GCM) 10K type strain sequencing project: providing services to taxonomists for standard genome sequencing and annotation.</title>
        <authorList>
            <consortium name="The Broad Institute Genomics Platform"/>
            <consortium name="The Broad Institute Genome Sequencing Center for Infectious Disease"/>
            <person name="Wu L."/>
            <person name="Ma J."/>
        </authorList>
    </citation>
    <scope>NUCLEOTIDE SEQUENCE [LARGE SCALE GENOMIC DNA]</scope>
    <source>
        <strain evidence="7">CCUG 39402</strain>
    </source>
</reference>
<evidence type="ECO:0000313" key="6">
    <source>
        <dbReference type="EMBL" id="MFC6280406.1"/>
    </source>
</evidence>
<gene>
    <name evidence="6" type="ORF">ACFQND_04075</name>
</gene>
<dbReference type="RefSeq" id="WP_371438867.1">
    <property type="nucleotide sequence ID" value="NZ_JBHSRS010000012.1"/>
</dbReference>
<dbReference type="EMBL" id="JBHSRS010000012">
    <property type="protein sequence ID" value="MFC6280406.1"/>
    <property type="molecule type" value="Genomic_DNA"/>
</dbReference>
<evidence type="ECO:0000256" key="1">
    <source>
        <dbReference type="ARBA" id="ARBA00004370"/>
    </source>
</evidence>
<dbReference type="PANTHER" id="PTHR31004">
    <property type="entry name" value="TRANSMEMBRANE PROTEIN 79"/>
    <property type="match status" value="1"/>
</dbReference>
<dbReference type="PANTHER" id="PTHR31004:SF1">
    <property type="entry name" value="TRANSMEMBRANE PROTEIN 79"/>
    <property type="match status" value="1"/>
</dbReference>
<dbReference type="SUPFAM" id="SSF161084">
    <property type="entry name" value="MAPEG domain-like"/>
    <property type="match status" value="1"/>
</dbReference>
<evidence type="ECO:0000256" key="5">
    <source>
        <dbReference type="SAM" id="Phobius"/>
    </source>
</evidence>
<dbReference type="Pfam" id="PF01124">
    <property type="entry name" value="MAPEG"/>
    <property type="match status" value="1"/>
</dbReference>
<comment type="caution">
    <text evidence="6">The sequence shown here is derived from an EMBL/GenBank/DDBJ whole genome shotgun (WGS) entry which is preliminary data.</text>
</comment>
<evidence type="ECO:0000313" key="7">
    <source>
        <dbReference type="Proteomes" id="UP001596270"/>
    </source>
</evidence>
<feature type="transmembrane region" description="Helical" evidence="5">
    <location>
        <begin position="96"/>
        <end position="124"/>
    </location>
</feature>
<dbReference type="Proteomes" id="UP001596270">
    <property type="component" value="Unassembled WGS sequence"/>
</dbReference>
<keyword evidence="2 5" id="KW-0812">Transmembrane</keyword>
<keyword evidence="3 5" id="KW-1133">Transmembrane helix</keyword>
<dbReference type="Gene3D" id="1.20.120.550">
    <property type="entry name" value="Membrane associated eicosanoid/glutathione metabolism-like domain"/>
    <property type="match status" value="1"/>
</dbReference>
<evidence type="ECO:0000256" key="3">
    <source>
        <dbReference type="ARBA" id="ARBA00022989"/>
    </source>
</evidence>
<keyword evidence="4 5" id="KW-0472">Membrane</keyword>
<evidence type="ECO:0000256" key="4">
    <source>
        <dbReference type="ARBA" id="ARBA00023136"/>
    </source>
</evidence>
<feature type="transmembrane region" description="Helical" evidence="5">
    <location>
        <begin position="20"/>
        <end position="40"/>
    </location>
</feature>
<feature type="transmembrane region" description="Helical" evidence="5">
    <location>
        <begin position="52"/>
        <end position="75"/>
    </location>
</feature>
<dbReference type="InterPro" id="IPR001129">
    <property type="entry name" value="Membr-assoc_MAPEG"/>
</dbReference>
<name>A0ABW1TS29_9BURK</name>
<accession>A0ABW1TS29</accession>
<feature type="transmembrane region" description="Helical" evidence="5">
    <location>
        <begin position="130"/>
        <end position="148"/>
    </location>
</feature>
<keyword evidence="7" id="KW-1185">Reference proteome</keyword>
<protein>
    <submittedName>
        <fullName evidence="6">MAPEG family protein</fullName>
    </submittedName>
</protein>
<sequence length="187" mass="20006">MTPYQLTEDELRQEQRKVHWRSGAAAVVCAVMYGLAYLFLPRLLHFPDDLDSALTFGAGASLFIVLWIMVGIGLVSRGRRLSAQDIRGSAYGQPSLRIAVYAAFLQNTLEQATVTIILLLAVLLLLRGQAMPFVAASAVLFAVGRVAFLRGYPGGAGARAFGMALTALPSVVAFVAAVAAVIARILR</sequence>
<feature type="transmembrane region" description="Helical" evidence="5">
    <location>
        <begin position="160"/>
        <end position="186"/>
    </location>
</feature>
<dbReference type="InterPro" id="IPR023352">
    <property type="entry name" value="MAPEG-like_dom_sf"/>
</dbReference>
<organism evidence="6 7">
    <name type="scientific">Polaromonas aquatica</name>
    <dbReference type="NCBI Taxonomy" id="332657"/>
    <lineage>
        <taxon>Bacteria</taxon>
        <taxon>Pseudomonadati</taxon>
        <taxon>Pseudomonadota</taxon>
        <taxon>Betaproteobacteria</taxon>
        <taxon>Burkholderiales</taxon>
        <taxon>Comamonadaceae</taxon>
        <taxon>Polaromonas</taxon>
    </lineage>
</organism>